<dbReference type="RefSeq" id="WP_212142365.1">
    <property type="nucleotide sequence ID" value="NZ_JAGSSW010000008.1"/>
</dbReference>
<gene>
    <name evidence="10" type="ORF">KDD93_07955</name>
</gene>
<dbReference type="CDD" id="cd00156">
    <property type="entry name" value="REC"/>
    <property type="match status" value="1"/>
</dbReference>
<evidence type="ECO:0000256" key="1">
    <source>
        <dbReference type="ARBA" id="ARBA00022553"/>
    </source>
</evidence>
<dbReference type="Gene3D" id="3.40.50.2300">
    <property type="match status" value="1"/>
</dbReference>
<dbReference type="Pfam" id="PF00072">
    <property type="entry name" value="Response_reg"/>
    <property type="match status" value="1"/>
</dbReference>
<dbReference type="Proteomes" id="UP000682951">
    <property type="component" value="Unassembled WGS sequence"/>
</dbReference>
<keyword evidence="2" id="KW-0902">Two-component regulatory system</keyword>
<dbReference type="Gene3D" id="1.10.10.10">
    <property type="entry name" value="Winged helix-like DNA-binding domain superfamily/Winged helix DNA-binding domain"/>
    <property type="match status" value="1"/>
</dbReference>
<feature type="domain" description="OmpR/PhoB-type" evidence="9">
    <location>
        <begin position="137"/>
        <end position="231"/>
    </location>
</feature>
<accession>A0ABS5HKH7</accession>
<dbReference type="SMART" id="SM00862">
    <property type="entry name" value="Trans_reg_C"/>
    <property type="match status" value="1"/>
</dbReference>
<keyword evidence="5" id="KW-0804">Transcription</keyword>
<evidence type="ECO:0000313" key="11">
    <source>
        <dbReference type="Proteomes" id="UP000682951"/>
    </source>
</evidence>
<feature type="DNA-binding region" description="OmpR/PhoB-type" evidence="7">
    <location>
        <begin position="137"/>
        <end position="231"/>
    </location>
</feature>
<evidence type="ECO:0000256" key="4">
    <source>
        <dbReference type="ARBA" id="ARBA00023125"/>
    </source>
</evidence>
<protein>
    <submittedName>
        <fullName evidence="10">Response regulator transcription factor</fullName>
    </submittedName>
</protein>
<evidence type="ECO:0000256" key="3">
    <source>
        <dbReference type="ARBA" id="ARBA00023015"/>
    </source>
</evidence>
<dbReference type="PROSITE" id="PS50110">
    <property type="entry name" value="RESPONSE_REGULATORY"/>
    <property type="match status" value="1"/>
</dbReference>
<comment type="caution">
    <text evidence="10">The sequence shown here is derived from an EMBL/GenBank/DDBJ whole genome shotgun (WGS) entry which is preliminary data.</text>
</comment>
<organism evidence="10 11">
    <name type="scientific">Campylobacter anatolicus</name>
    <dbReference type="NCBI Taxonomy" id="2829105"/>
    <lineage>
        <taxon>Bacteria</taxon>
        <taxon>Pseudomonadati</taxon>
        <taxon>Campylobacterota</taxon>
        <taxon>Epsilonproteobacteria</taxon>
        <taxon>Campylobacterales</taxon>
        <taxon>Campylobacteraceae</taxon>
        <taxon>Campylobacter</taxon>
    </lineage>
</organism>
<proteinExistence type="predicted"/>
<evidence type="ECO:0000313" key="10">
    <source>
        <dbReference type="EMBL" id="MBR8464495.1"/>
    </source>
</evidence>
<dbReference type="InterPro" id="IPR039420">
    <property type="entry name" value="WalR-like"/>
</dbReference>
<reference evidence="10 11" key="1">
    <citation type="submission" date="2021-04" db="EMBL/GenBank/DDBJ databases">
        <title>Molecular and phenotypic characterization and identification of bacterial isolates recovered from the Anatolian ground squirrels (Spermophilus xanthoprymnus) and which have the potential to form a new species in the Campylobacter genus.</title>
        <authorList>
            <person name="Aydin F."/>
            <person name="Abay S."/>
            <person name="Kayman T."/>
            <person name="Karakaya E."/>
            <person name="Mustak H.K."/>
            <person name="Mustak I.B."/>
            <person name="Bilgin N."/>
            <person name="Duzler A."/>
            <person name="Sahin O."/>
            <person name="Guran O."/>
            <person name="Saticioglu I.B."/>
        </authorList>
    </citation>
    <scope>NUCLEOTIDE SEQUENCE [LARGE SCALE GENOMIC DNA]</scope>
    <source>
        <strain evidence="11">faydin-G24</strain>
    </source>
</reference>
<evidence type="ECO:0000256" key="6">
    <source>
        <dbReference type="PROSITE-ProRule" id="PRU00169"/>
    </source>
</evidence>
<dbReference type="InterPro" id="IPR011006">
    <property type="entry name" value="CheY-like_superfamily"/>
</dbReference>
<dbReference type="PANTHER" id="PTHR48111">
    <property type="entry name" value="REGULATOR OF RPOS"/>
    <property type="match status" value="1"/>
</dbReference>
<dbReference type="PROSITE" id="PS51755">
    <property type="entry name" value="OMPR_PHOB"/>
    <property type="match status" value="1"/>
</dbReference>
<dbReference type="PANTHER" id="PTHR48111:SF1">
    <property type="entry name" value="TWO-COMPONENT RESPONSE REGULATOR ORR33"/>
    <property type="match status" value="1"/>
</dbReference>
<name>A0ABS5HKH7_9BACT</name>
<evidence type="ECO:0000256" key="2">
    <source>
        <dbReference type="ARBA" id="ARBA00023012"/>
    </source>
</evidence>
<dbReference type="EMBL" id="JAGSSW010000008">
    <property type="protein sequence ID" value="MBR8464495.1"/>
    <property type="molecule type" value="Genomic_DNA"/>
</dbReference>
<feature type="modified residue" description="4-aspartylphosphate" evidence="6">
    <location>
        <position position="65"/>
    </location>
</feature>
<evidence type="ECO:0000259" key="9">
    <source>
        <dbReference type="PROSITE" id="PS51755"/>
    </source>
</evidence>
<dbReference type="SUPFAM" id="SSF52172">
    <property type="entry name" value="CheY-like"/>
    <property type="match status" value="1"/>
</dbReference>
<evidence type="ECO:0000256" key="7">
    <source>
        <dbReference type="PROSITE-ProRule" id="PRU01091"/>
    </source>
</evidence>
<evidence type="ECO:0000256" key="5">
    <source>
        <dbReference type="ARBA" id="ARBA00023163"/>
    </source>
</evidence>
<evidence type="ECO:0000259" key="8">
    <source>
        <dbReference type="PROSITE" id="PS50110"/>
    </source>
</evidence>
<keyword evidence="1 6" id="KW-0597">Phosphoprotein</keyword>
<dbReference type="Pfam" id="PF00486">
    <property type="entry name" value="Trans_reg_C"/>
    <property type="match status" value="1"/>
</dbReference>
<dbReference type="InterPro" id="IPR001789">
    <property type="entry name" value="Sig_transdc_resp-reg_receiver"/>
</dbReference>
<dbReference type="CDD" id="cd00383">
    <property type="entry name" value="trans_reg_C"/>
    <property type="match status" value="1"/>
</dbReference>
<feature type="domain" description="Response regulatory" evidence="8">
    <location>
        <begin position="16"/>
        <end position="130"/>
    </location>
</feature>
<dbReference type="SMART" id="SM00448">
    <property type="entry name" value="REC"/>
    <property type="match status" value="1"/>
</dbReference>
<dbReference type="InterPro" id="IPR001867">
    <property type="entry name" value="OmpR/PhoB-type_DNA-bd"/>
</dbReference>
<keyword evidence="11" id="KW-1185">Reference proteome</keyword>
<sequence>MSKINYSVLDILSNKKALCLEDEPKILKNLTESLELFFSDVVGVRDGKEALDEALSGLYDVLILDISVPHIDGIEIARCVREKNHKIPIIIITSHTEQEYLWRVVELKITRYIPKPFDKETIITALKDVALDLTDHQPIIKLKDGVRYDPAKKIIYTNNEIFHISKSESRLLEYFLRHKNKNITYEELFDYLWEFDQPSKEAIKTIVKELRKKIGKDVIKNLYGVGYLCEI</sequence>
<dbReference type="InterPro" id="IPR036388">
    <property type="entry name" value="WH-like_DNA-bd_sf"/>
</dbReference>
<keyword evidence="3" id="KW-0805">Transcription regulation</keyword>
<keyword evidence="4 7" id="KW-0238">DNA-binding</keyword>